<dbReference type="Proteomes" id="UP000033200">
    <property type="component" value="Chromosome"/>
</dbReference>
<evidence type="ECO:0000313" key="2">
    <source>
        <dbReference type="EMBL" id="AIT05777.1"/>
    </source>
</evidence>
<protein>
    <submittedName>
        <fullName evidence="2">Uncharacterized protein</fullName>
    </submittedName>
</protein>
<dbReference type="STRING" id="1549858.MC45_04435"/>
<dbReference type="HOGENOM" id="CLU_1926234_0_0_5"/>
<reference evidence="2 3" key="1">
    <citation type="submission" date="2014-09" db="EMBL/GenBank/DDBJ databases">
        <title>Using Illumina technology Improving SMRT sequencing Genome Assembly by RASTools.</title>
        <authorList>
            <person name="Zhou Y."/>
            <person name="Ma T."/>
            <person name="Liu T."/>
        </authorList>
    </citation>
    <scope>NUCLEOTIDE SEQUENCE [LARGE SCALE GENOMIC DNA]</scope>
    <source>
        <strain evidence="2 3">ATCC 55669</strain>
    </source>
</reference>
<keyword evidence="3" id="KW-1185">Reference proteome</keyword>
<feature type="compositionally biased region" description="Polar residues" evidence="1">
    <location>
        <begin position="129"/>
        <end position="143"/>
    </location>
</feature>
<gene>
    <name evidence="2" type="ORF">MC45_04435</name>
</gene>
<organism evidence="2 3">
    <name type="scientific">Sphingomonas taxi</name>
    <dbReference type="NCBI Taxonomy" id="1549858"/>
    <lineage>
        <taxon>Bacteria</taxon>
        <taxon>Pseudomonadati</taxon>
        <taxon>Pseudomonadota</taxon>
        <taxon>Alphaproteobacteria</taxon>
        <taxon>Sphingomonadales</taxon>
        <taxon>Sphingomonadaceae</taxon>
        <taxon>Sphingomonas</taxon>
    </lineage>
</organism>
<dbReference type="KEGG" id="stax:MC45_04435"/>
<accession>A0A097EDY9</accession>
<sequence length="143" mass="14699">MSLKDIVDNTAAAVGSVAAAAADPVDAKAERSALLTDLRQARTAFDTNPSAPAGGRWLAADGAGRVAFTPMRPDGQPMVIGGQSVTFWQAEALPAMLDAFEAAINAGELDPQLTGSTPAGHSLPLERLANTSPQRPTPDTATY</sequence>
<dbReference type="AlphaFoldDB" id="A0A097EDY9"/>
<name>A0A097EDY9_9SPHN</name>
<dbReference type="RefSeq" id="WP_038660031.1">
    <property type="nucleotide sequence ID" value="NZ_CP009571.1"/>
</dbReference>
<feature type="region of interest" description="Disordered" evidence="1">
    <location>
        <begin position="111"/>
        <end position="143"/>
    </location>
</feature>
<proteinExistence type="predicted"/>
<evidence type="ECO:0000256" key="1">
    <source>
        <dbReference type="SAM" id="MobiDB-lite"/>
    </source>
</evidence>
<dbReference type="EMBL" id="CP009571">
    <property type="protein sequence ID" value="AIT05777.1"/>
    <property type="molecule type" value="Genomic_DNA"/>
</dbReference>
<evidence type="ECO:0000313" key="3">
    <source>
        <dbReference type="Proteomes" id="UP000033200"/>
    </source>
</evidence>